<gene>
    <name evidence="2" type="ORF">GPUH_LOCUS7323</name>
</gene>
<evidence type="ECO:0000313" key="2">
    <source>
        <dbReference type="EMBL" id="VDK57959.1"/>
    </source>
</evidence>
<evidence type="ECO:0000256" key="1">
    <source>
        <dbReference type="SAM" id="MobiDB-lite"/>
    </source>
</evidence>
<evidence type="ECO:0000313" key="3">
    <source>
        <dbReference type="Proteomes" id="UP000271098"/>
    </source>
</evidence>
<accession>A0A3P6RBR2</accession>
<protein>
    <submittedName>
        <fullName evidence="2">Uncharacterized protein</fullName>
    </submittedName>
</protein>
<dbReference type="AlphaFoldDB" id="A0A3P6RBR2"/>
<name>A0A3P6RBR2_9BILA</name>
<dbReference type="EMBL" id="UYRT01018784">
    <property type="protein sequence ID" value="VDK57959.1"/>
    <property type="molecule type" value="Genomic_DNA"/>
</dbReference>
<keyword evidence="3" id="KW-1185">Reference proteome</keyword>
<sequence length="91" mass="10562">MPEMQKKEIDVAEHETVTFAQTIAPLESEERKPKKAAPRKGATDFNIYFGEELTFDIDAERFQERLNALTDLEPEYVTFITNYFKNVTSQV</sequence>
<reference evidence="2 3" key="1">
    <citation type="submission" date="2018-11" db="EMBL/GenBank/DDBJ databases">
        <authorList>
            <consortium name="Pathogen Informatics"/>
        </authorList>
    </citation>
    <scope>NUCLEOTIDE SEQUENCE [LARGE SCALE GENOMIC DNA]</scope>
</reference>
<proteinExistence type="predicted"/>
<dbReference type="Proteomes" id="UP000271098">
    <property type="component" value="Unassembled WGS sequence"/>
</dbReference>
<organism evidence="2 3">
    <name type="scientific">Gongylonema pulchrum</name>
    <dbReference type="NCBI Taxonomy" id="637853"/>
    <lineage>
        <taxon>Eukaryota</taxon>
        <taxon>Metazoa</taxon>
        <taxon>Ecdysozoa</taxon>
        <taxon>Nematoda</taxon>
        <taxon>Chromadorea</taxon>
        <taxon>Rhabditida</taxon>
        <taxon>Spirurina</taxon>
        <taxon>Spiruromorpha</taxon>
        <taxon>Spiruroidea</taxon>
        <taxon>Gongylonematidae</taxon>
        <taxon>Gongylonema</taxon>
    </lineage>
</organism>
<feature type="region of interest" description="Disordered" evidence="1">
    <location>
        <begin position="20"/>
        <end position="39"/>
    </location>
</feature>